<feature type="domain" description="Arrestin C-terminal-like" evidence="3">
    <location>
        <begin position="176"/>
        <end position="283"/>
    </location>
</feature>
<accession>A0A226EUK5</accession>
<dbReference type="InterPro" id="IPR011022">
    <property type="entry name" value="Arrestin_C-like"/>
</dbReference>
<comment type="caution">
    <text evidence="4">The sequence shown here is derived from an EMBL/GenBank/DDBJ whole genome shotgun (WGS) entry which is preliminary data.</text>
</comment>
<evidence type="ECO:0000313" key="5">
    <source>
        <dbReference type="Proteomes" id="UP000198287"/>
    </source>
</evidence>
<dbReference type="AlphaFoldDB" id="A0A226EUK5"/>
<keyword evidence="5" id="KW-1185">Reference proteome</keyword>
<dbReference type="GO" id="GO:0005737">
    <property type="term" value="C:cytoplasm"/>
    <property type="evidence" value="ECO:0007669"/>
    <property type="project" value="TreeGrafter"/>
</dbReference>
<dbReference type="Proteomes" id="UP000198287">
    <property type="component" value="Unassembled WGS sequence"/>
</dbReference>
<dbReference type="Pfam" id="PF02752">
    <property type="entry name" value="Arrestin_C"/>
    <property type="match status" value="1"/>
</dbReference>
<feature type="domain" description="Arrestin-like N-terminal" evidence="2">
    <location>
        <begin position="3"/>
        <end position="131"/>
    </location>
</feature>
<dbReference type="GO" id="GO:0015031">
    <property type="term" value="P:protein transport"/>
    <property type="evidence" value="ECO:0007669"/>
    <property type="project" value="TreeGrafter"/>
</dbReference>
<dbReference type="OrthoDB" id="2333384at2759"/>
<dbReference type="InterPro" id="IPR014756">
    <property type="entry name" value="Ig_E-set"/>
</dbReference>
<dbReference type="OMA" id="PFLTIEY"/>
<organism evidence="4 5">
    <name type="scientific">Folsomia candida</name>
    <name type="common">Springtail</name>
    <dbReference type="NCBI Taxonomy" id="158441"/>
    <lineage>
        <taxon>Eukaryota</taxon>
        <taxon>Metazoa</taxon>
        <taxon>Ecdysozoa</taxon>
        <taxon>Arthropoda</taxon>
        <taxon>Hexapoda</taxon>
        <taxon>Collembola</taxon>
        <taxon>Entomobryomorpha</taxon>
        <taxon>Isotomoidea</taxon>
        <taxon>Isotomidae</taxon>
        <taxon>Proisotominae</taxon>
        <taxon>Folsomia</taxon>
    </lineage>
</organism>
<dbReference type="InterPro" id="IPR011021">
    <property type="entry name" value="Arrestin-like_N"/>
</dbReference>
<comment type="similarity">
    <text evidence="1">Belongs to the arrestin family.</text>
</comment>
<evidence type="ECO:0000259" key="2">
    <source>
        <dbReference type="Pfam" id="PF00339"/>
    </source>
</evidence>
<dbReference type="PANTHER" id="PTHR11188">
    <property type="entry name" value="ARRESTIN DOMAIN CONTAINING PROTEIN"/>
    <property type="match status" value="1"/>
</dbReference>
<gene>
    <name evidence="4" type="ORF">Fcan01_00267</name>
</gene>
<dbReference type="Pfam" id="PF00339">
    <property type="entry name" value="Arrestin_N"/>
    <property type="match status" value="1"/>
</dbReference>
<sequence length="284" mass="31603">MLKIILDKQYATYTAGESVSGVVVVTSNVTKDPTSIRIKFEGKAAVNWPVVRVQRMGEKVHYLTNYATDEELYFTEEITLLPSENDKPSEHSGLQFPFTYQLPLGLPTSFRRPKGRVFYTIEAIPTSDLSLNEDIAPAELAFIVTGKLNLTREILSSLNNPVQIGDTKKLGLFRGSGNIGFTFKLEKSLFAPGEFIGFSANLENHSKKKIESEIKLVQVMEFHAKGKMKTDTSEIVSVIGPNFFPGREEVWVGKDVLKIPKDVLPTGLGGPCKIISLQYNLMVR</sequence>
<reference evidence="4 5" key="1">
    <citation type="submission" date="2015-12" db="EMBL/GenBank/DDBJ databases">
        <title>The genome of Folsomia candida.</title>
        <authorList>
            <person name="Faddeeva A."/>
            <person name="Derks M.F."/>
            <person name="Anvar Y."/>
            <person name="Smit S."/>
            <person name="Van Straalen N."/>
            <person name="Roelofs D."/>
        </authorList>
    </citation>
    <scope>NUCLEOTIDE SEQUENCE [LARGE SCALE GENOMIC DNA]</scope>
    <source>
        <strain evidence="4 5">VU population</strain>
        <tissue evidence="4">Whole body</tissue>
    </source>
</reference>
<dbReference type="InterPro" id="IPR014752">
    <property type="entry name" value="Arrestin-like_C"/>
</dbReference>
<dbReference type="Gene3D" id="2.60.40.640">
    <property type="match status" value="2"/>
</dbReference>
<dbReference type="SUPFAM" id="SSF81296">
    <property type="entry name" value="E set domains"/>
    <property type="match status" value="2"/>
</dbReference>
<evidence type="ECO:0000259" key="3">
    <source>
        <dbReference type="Pfam" id="PF02752"/>
    </source>
</evidence>
<evidence type="ECO:0000313" key="4">
    <source>
        <dbReference type="EMBL" id="OXA61305.1"/>
    </source>
</evidence>
<dbReference type="PANTHER" id="PTHR11188:SF17">
    <property type="entry name" value="FI21816P1"/>
    <property type="match status" value="1"/>
</dbReference>
<name>A0A226EUK5_FOLCA</name>
<protein>
    <submittedName>
        <fullName evidence="4">Arrestin domain-containing protein 3</fullName>
    </submittedName>
</protein>
<dbReference type="InterPro" id="IPR050357">
    <property type="entry name" value="Arrestin_domain-protein"/>
</dbReference>
<proteinExistence type="inferred from homology"/>
<dbReference type="EMBL" id="LNIX01000001">
    <property type="protein sequence ID" value="OXA61305.1"/>
    <property type="molecule type" value="Genomic_DNA"/>
</dbReference>
<evidence type="ECO:0000256" key="1">
    <source>
        <dbReference type="ARBA" id="ARBA00005298"/>
    </source>
</evidence>